<proteinExistence type="predicted"/>
<evidence type="ECO:0000313" key="1">
    <source>
        <dbReference type="EMBL" id="KAI3683399.1"/>
    </source>
</evidence>
<reference evidence="1 2" key="2">
    <citation type="journal article" date="2022" name="Mol. Ecol. Resour.">
        <title>The genomes of chicory, endive, great burdock and yacon provide insights into Asteraceae paleo-polyploidization history and plant inulin production.</title>
        <authorList>
            <person name="Fan W."/>
            <person name="Wang S."/>
            <person name="Wang H."/>
            <person name="Wang A."/>
            <person name="Jiang F."/>
            <person name="Liu H."/>
            <person name="Zhao H."/>
            <person name="Xu D."/>
            <person name="Zhang Y."/>
        </authorList>
    </citation>
    <scope>NUCLEOTIDE SEQUENCE [LARGE SCALE GENOMIC DNA]</scope>
    <source>
        <strain evidence="2">cv. Yunnan</strain>
        <tissue evidence="1">Leaves</tissue>
    </source>
</reference>
<comment type="caution">
    <text evidence="1">The sequence shown here is derived from an EMBL/GenBank/DDBJ whole genome shotgun (WGS) entry which is preliminary data.</text>
</comment>
<reference evidence="2" key="1">
    <citation type="journal article" date="2022" name="Mol. Ecol. Resour.">
        <title>The genomes of chicory, endive, great burdock and yacon provide insights into Asteraceae palaeo-polyploidization history and plant inulin production.</title>
        <authorList>
            <person name="Fan W."/>
            <person name="Wang S."/>
            <person name="Wang H."/>
            <person name="Wang A."/>
            <person name="Jiang F."/>
            <person name="Liu H."/>
            <person name="Zhao H."/>
            <person name="Xu D."/>
            <person name="Zhang Y."/>
        </authorList>
    </citation>
    <scope>NUCLEOTIDE SEQUENCE [LARGE SCALE GENOMIC DNA]</scope>
    <source>
        <strain evidence="2">cv. Yunnan</strain>
    </source>
</reference>
<name>A0ACB8YDS6_9ASTR</name>
<accession>A0ACB8YDS6</accession>
<dbReference type="EMBL" id="CM042045">
    <property type="protein sequence ID" value="KAI3683399.1"/>
    <property type="molecule type" value="Genomic_DNA"/>
</dbReference>
<evidence type="ECO:0000313" key="2">
    <source>
        <dbReference type="Proteomes" id="UP001056120"/>
    </source>
</evidence>
<dbReference type="Proteomes" id="UP001056120">
    <property type="component" value="Linkage Group LG28"/>
</dbReference>
<gene>
    <name evidence="1" type="ORF">L1987_83902</name>
</gene>
<organism evidence="1 2">
    <name type="scientific">Smallanthus sonchifolius</name>
    <dbReference type="NCBI Taxonomy" id="185202"/>
    <lineage>
        <taxon>Eukaryota</taxon>
        <taxon>Viridiplantae</taxon>
        <taxon>Streptophyta</taxon>
        <taxon>Embryophyta</taxon>
        <taxon>Tracheophyta</taxon>
        <taxon>Spermatophyta</taxon>
        <taxon>Magnoliopsida</taxon>
        <taxon>eudicotyledons</taxon>
        <taxon>Gunneridae</taxon>
        <taxon>Pentapetalae</taxon>
        <taxon>asterids</taxon>
        <taxon>campanulids</taxon>
        <taxon>Asterales</taxon>
        <taxon>Asteraceae</taxon>
        <taxon>Asteroideae</taxon>
        <taxon>Heliantheae alliance</taxon>
        <taxon>Millerieae</taxon>
        <taxon>Smallanthus</taxon>
    </lineage>
</organism>
<protein>
    <submittedName>
        <fullName evidence="1">Uncharacterized protein</fullName>
    </submittedName>
</protein>
<keyword evidence="2" id="KW-1185">Reference proteome</keyword>
<sequence length="646" mass="71862">MQCISASILCLKLGVSWKKNIESGNECKDMVNGEEDIIVRAVCAMSRCFSFPPPGYERKPTTDDPDLLKKEKRREKKHKKDKKDKEKKDSKEKREKDRSEGKHKEKKDKHRDKKKDKEKSKTNIPDEKKIHGLFEGYDGEILHHKNEQNKEKIGSADDKKSSIQFPHQNGNLFSSRNKVGDTDNFKFVQDLDRRIRDEEKGTGSHQFVVEGRKNSVNKVEIQRTDGRQVAMDVVGFDGNVAVSRINGATPPSDNRRIEIMKEKGSDGRRVAMDMAGFGGNVAVPNRINGATPPPLDNRKIDKMQEKGSDDKRKSKDRDKQKHGKDKEMGKLKEESEQKKAKRDKSKHIMKSDSVDVANNLSTYPLENSFQGVGNEGNLKKRKAVEPNGVSHENEPRPNKMARPVSNISPENGRKLDFLQNQGPNLLDKQGASLNSINVGSKGGQRVNGMISSHPVSISAKKPTVPAFNHVPSKPSPIKSPPVITNHVAAQSPPTTNLQPNHNSAQPPTLKPPPSIPKPIAAHQQLPPLSSPPSPSQSQPTTTYGKQPMPQPKPPPPPAVNKVAPSPPLSIPKKKPPHPDTKYLTQILSVPKLDQWCGSDDREWLFSSRAGPTSKKPPTDELDIQVWSEAKHIESADVCALPYVIPY</sequence>